<name>A0A4R5AUR4_9FLAO</name>
<protein>
    <submittedName>
        <fullName evidence="1">Uncharacterized protein</fullName>
    </submittedName>
</protein>
<dbReference type="RefSeq" id="WP_131908894.1">
    <property type="nucleotide sequence ID" value="NZ_SMFM01000002.1"/>
</dbReference>
<organism evidence="1 2">
    <name type="scientific">Flavobacterium caseinilyticum</name>
    <dbReference type="NCBI Taxonomy" id="2541732"/>
    <lineage>
        <taxon>Bacteria</taxon>
        <taxon>Pseudomonadati</taxon>
        <taxon>Bacteroidota</taxon>
        <taxon>Flavobacteriia</taxon>
        <taxon>Flavobacteriales</taxon>
        <taxon>Flavobacteriaceae</taxon>
        <taxon>Flavobacterium</taxon>
    </lineage>
</organism>
<keyword evidence="2" id="KW-1185">Reference proteome</keyword>
<evidence type="ECO:0000313" key="2">
    <source>
        <dbReference type="Proteomes" id="UP000295278"/>
    </source>
</evidence>
<reference evidence="1 2" key="1">
    <citation type="submission" date="2019-03" db="EMBL/GenBank/DDBJ databases">
        <title>Flavobacterium AT-3-2 sp. nov., isolated from arctic soil.</title>
        <authorList>
            <person name="Chaudhary D.K."/>
        </authorList>
    </citation>
    <scope>NUCLEOTIDE SEQUENCE [LARGE SCALE GENOMIC DNA]</scope>
    <source>
        <strain evidence="1 2">AT-3-2</strain>
    </source>
</reference>
<dbReference type="OrthoDB" id="1359313at2"/>
<proteinExistence type="predicted"/>
<dbReference type="Proteomes" id="UP000295278">
    <property type="component" value="Unassembled WGS sequence"/>
</dbReference>
<evidence type="ECO:0000313" key="1">
    <source>
        <dbReference type="EMBL" id="TDD77098.1"/>
    </source>
</evidence>
<dbReference type="EMBL" id="SMFM01000002">
    <property type="protein sequence ID" value="TDD77098.1"/>
    <property type="molecule type" value="Genomic_DNA"/>
</dbReference>
<dbReference type="AlphaFoldDB" id="A0A4R5AUR4"/>
<sequence length="227" mass="26060">MNLNNEIQVATDKFLAEKLPQLVEEKVSKMVNDVLDDVFRSYSDTAKAIKSKIEEKLDVNLQEFDLVDYNHLVSKAINDNLMQLVNVQPIMDLCQDAIGFVKQKTIKLSDIVEMFKDAAMEDSSDSNGEITVIVEVDEKHGWTEVWLDLDANTKQHNCGIKFIISDSRKKIFSFKSSSYLSNLGNVSPSKMTQLSSIEHKVFRLYSAQVEVVVDELKYDNNWYRDEY</sequence>
<comment type="caution">
    <text evidence="1">The sequence shown here is derived from an EMBL/GenBank/DDBJ whole genome shotgun (WGS) entry which is preliminary data.</text>
</comment>
<accession>A0A4R5AUR4</accession>
<gene>
    <name evidence="1" type="ORF">E0F89_05735</name>
</gene>